<dbReference type="EMBL" id="JAGYPF010000006">
    <property type="protein sequence ID" value="MBS4216257.1"/>
    <property type="molecule type" value="Genomic_DNA"/>
</dbReference>
<keyword evidence="5 8" id="KW-0812">Transmembrane</keyword>
<feature type="transmembrane region" description="Helical" evidence="8">
    <location>
        <begin position="304"/>
        <end position="321"/>
    </location>
</feature>
<dbReference type="Gene3D" id="1.20.1740.10">
    <property type="entry name" value="Amino acid/polyamine transporter I"/>
    <property type="match status" value="1"/>
</dbReference>
<dbReference type="Pfam" id="PF03845">
    <property type="entry name" value="Spore_permease"/>
    <property type="match status" value="1"/>
</dbReference>
<feature type="transmembrane region" description="Helical" evidence="8">
    <location>
        <begin position="333"/>
        <end position="355"/>
    </location>
</feature>
<feature type="transmembrane region" description="Helical" evidence="8">
    <location>
        <begin position="219"/>
        <end position="239"/>
    </location>
</feature>
<feature type="transmembrane region" description="Helical" evidence="8">
    <location>
        <begin position="115"/>
        <end position="135"/>
    </location>
</feature>
<feature type="transmembrane region" description="Helical" evidence="8">
    <location>
        <begin position="12"/>
        <end position="30"/>
    </location>
</feature>
<evidence type="ECO:0000256" key="4">
    <source>
        <dbReference type="ARBA" id="ARBA00022544"/>
    </source>
</evidence>
<keyword evidence="10" id="KW-1185">Reference proteome</keyword>
<accession>A0A942UBJ9</accession>
<reference evidence="9" key="1">
    <citation type="submission" date="2021-05" db="EMBL/GenBank/DDBJ databases">
        <title>Novel Bacillus species.</title>
        <authorList>
            <person name="Liu G."/>
        </authorList>
    </citation>
    <scope>NUCLEOTIDE SEQUENCE</scope>
    <source>
        <strain evidence="9">FJAT-49825</strain>
    </source>
</reference>
<sequence>MKNKVQITKLQMITFLIQTQIGVAFLSLPYEIHQIAKGDSWISLLLTGLFMEILVLFYLILCSRFPNQDLFQILHSMFGNAIGKGITFLYMGYFLFTGATILVLFVHILKRWMLPYTPAWVILFLMASVGIYIAIDNLKVIARFYFIATFALLVFLFITPVAFKDENIHYILPIGQSGLMNILKGASNVTLAWQGIEFILLISPFVLASGREKFKAATLANIFITFFYSFLTFVCLIYFNNEVMKLLPQPVLYLLKSFSFKIIERPDLFIISLWIILVGTSFISYLYGASLAGTFLIKRWPRKAWVYLSAFTCFVFALFFNGENEIEKVTKTATYSGYIFFMAIPVFLLLLSFLFKKRSKGEVNAEHY</sequence>
<feature type="transmembrane region" description="Helical" evidence="8">
    <location>
        <begin position="142"/>
        <end position="163"/>
    </location>
</feature>
<evidence type="ECO:0000256" key="1">
    <source>
        <dbReference type="ARBA" id="ARBA00004141"/>
    </source>
</evidence>
<organism evidence="9 10">
    <name type="scientific">Neobacillus rhizophilus</name>
    <dbReference type="NCBI Taxonomy" id="2833579"/>
    <lineage>
        <taxon>Bacteria</taxon>
        <taxon>Bacillati</taxon>
        <taxon>Bacillota</taxon>
        <taxon>Bacilli</taxon>
        <taxon>Bacillales</taxon>
        <taxon>Bacillaceae</taxon>
        <taxon>Neobacillus</taxon>
    </lineage>
</organism>
<dbReference type="PANTHER" id="PTHR34975:SF2">
    <property type="entry name" value="SPORE GERMINATION PROTEIN A2"/>
    <property type="match status" value="1"/>
</dbReference>
<dbReference type="InterPro" id="IPR004761">
    <property type="entry name" value="Spore_GerAB"/>
</dbReference>
<keyword evidence="4" id="KW-0309">Germination</keyword>
<gene>
    <name evidence="9" type="ORF">KHA99_27920</name>
</gene>
<dbReference type="RefSeq" id="WP_213120785.1">
    <property type="nucleotide sequence ID" value="NZ_JAGYPF010000006.1"/>
</dbReference>
<comment type="subcellular location">
    <subcellularLocation>
        <location evidence="1">Membrane</location>
        <topology evidence="1">Multi-pass membrane protein</topology>
    </subcellularLocation>
</comment>
<keyword evidence="7 8" id="KW-0472">Membrane</keyword>
<evidence type="ECO:0000256" key="8">
    <source>
        <dbReference type="SAM" id="Phobius"/>
    </source>
</evidence>
<dbReference type="NCBIfam" id="TIGR00912">
    <property type="entry name" value="2A0309"/>
    <property type="match status" value="1"/>
</dbReference>
<name>A0A942UBJ9_9BACI</name>
<comment type="similarity">
    <text evidence="2">Belongs to the amino acid-polyamine-organocation (APC) superfamily. Spore germination protein (SGP) (TC 2.A.3.9) family.</text>
</comment>
<evidence type="ECO:0000313" key="9">
    <source>
        <dbReference type="EMBL" id="MBS4216257.1"/>
    </source>
</evidence>
<dbReference type="GO" id="GO:0009847">
    <property type="term" value="P:spore germination"/>
    <property type="evidence" value="ECO:0007669"/>
    <property type="project" value="InterPro"/>
</dbReference>
<evidence type="ECO:0000256" key="7">
    <source>
        <dbReference type="ARBA" id="ARBA00023136"/>
    </source>
</evidence>
<proteinExistence type="inferred from homology"/>
<feature type="transmembrane region" description="Helical" evidence="8">
    <location>
        <begin position="189"/>
        <end position="207"/>
    </location>
</feature>
<comment type="caution">
    <text evidence="9">The sequence shown here is derived from an EMBL/GenBank/DDBJ whole genome shotgun (WGS) entry which is preliminary data.</text>
</comment>
<feature type="transmembrane region" description="Helical" evidence="8">
    <location>
        <begin position="86"/>
        <end position="109"/>
    </location>
</feature>
<protein>
    <submittedName>
        <fullName evidence="9">GerAB/ArcD/ProY family transporter</fullName>
    </submittedName>
</protein>
<feature type="transmembrane region" description="Helical" evidence="8">
    <location>
        <begin position="42"/>
        <end position="65"/>
    </location>
</feature>
<feature type="transmembrane region" description="Helical" evidence="8">
    <location>
        <begin position="268"/>
        <end position="297"/>
    </location>
</feature>
<dbReference type="Proteomes" id="UP000679749">
    <property type="component" value="Unassembled WGS sequence"/>
</dbReference>
<keyword evidence="6 8" id="KW-1133">Transmembrane helix</keyword>
<evidence type="ECO:0000256" key="2">
    <source>
        <dbReference type="ARBA" id="ARBA00007998"/>
    </source>
</evidence>
<dbReference type="AlphaFoldDB" id="A0A942UBJ9"/>
<evidence type="ECO:0000256" key="3">
    <source>
        <dbReference type="ARBA" id="ARBA00022448"/>
    </source>
</evidence>
<dbReference type="PANTHER" id="PTHR34975">
    <property type="entry name" value="SPORE GERMINATION PROTEIN A2"/>
    <property type="match status" value="1"/>
</dbReference>
<keyword evidence="3" id="KW-0813">Transport</keyword>
<dbReference type="GO" id="GO:0016020">
    <property type="term" value="C:membrane"/>
    <property type="evidence" value="ECO:0007669"/>
    <property type="project" value="UniProtKB-SubCell"/>
</dbReference>
<evidence type="ECO:0000256" key="5">
    <source>
        <dbReference type="ARBA" id="ARBA00022692"/>
    </source>
</evidence>
<evidence type="ECO:0000256" key="6">
    <source>
        <dbReference type="ARBA" id="ARBA00022989"/>
    </source>
</evidence>
<evidence type="ECO:0000313" key="10">
    <source>
        <dbReference type="Proteomes" id="UP000679749"/>
    </source>
</evidence>